<keyword evidence="1" id="KW-0812">Transmembrane</keyword>
<feature type="transmembrane region" description="Helical" evidence="1">
    <location>
        <begin position="327"/>
        <end position="345"/>
    </location>
</feature>
<keyword evidence="1" id="KW-1133">Transmembrane helix</keyword>
<sequence length="649" mass="67743">MDAVEWVDALPALAAGLGVLIVPGAAVVVCGWGLSLKRLLAAPALSIAIAAVGATLAGAAGIAWNVLTLAAFSLILMGVAYGVRRYARASGDAGVSQHAPVAARAAALVGLALGATVIGWHVSQGLMGPGVFSFTYDDTVHLNAVRWAMEHHDASPWFIGSVSKIGFYPNGWHSVASVIGLAASVQPIVAINVTNLLIAALVWPASMLALVWTLLRRRPAALVAGGVLAGAFVGVPYSFLFFGTLYPNLTGYAMVPAAVASALWVGEASGPRDRLRALVLAVGLAGGTGLAHPNAFLVVVAFVAFIVVARLWTDVVRGRSSMSTRRAWFITGAIAAAGGVLWLATRTHWDWPSWGGPARELWEGLAAAPYRMPVSIALLVLLVIGYASVGRVREAPALIAPFAAALVLFVVGAGFASENILRNIIADPFYNDPWRLFAILSISQVPIAVVGAVTVWDLGLRLLARVPRGREALTRIVAVAGVGALVLVANGPTVAAGVSSMQSVRTPPATGGYVTADELALMERLDRTTDSDALLIGDPQTGTAFAYGISGRHVVEMHILGDLTADEQYLSQHLAQIDSDPRVCQAVTAVGVSYALDFGAVRLDFDLGTDKTYPGLHDLTPGEHLQLVDQEGPDARLFRIVGCDARAAA</sequence>
<keyword evidence="1" id="KW-0472">Membrane</keyword>
<feature type="transmembrane region" description="Helical" evidence="1">
    <location>
        <begin position="101"/>
        <end position="122"/>
    </location>
</feature>
<dbReference type="KEGG" id="dcp:RN607_01165"/>
<protein>
    <submittedName>
        <fullName evidence="2">DUF6541 family protein</fullName>
    </submittedName>
</protein>
<dbReference type="RefSeq" id="WP_313543778.1">
    <property type="nucleotide sequence ID" value="NZ_CP134880.1"/>
</dbReference>
<feature type="transmembrane region" description="Helical" evidence="1">
    <location>
        <begin position="396"/>
        <end position="416"/>
    </location>
</feature>
<feature type="transmembrane region" description="Helical" evidence="1">
    <location>
        <begin position="196"/>
        <end position="215"/>
    </location>
</feature>
<feature type="transmembrane region" description="Helical" evidence="1">
    <location>
        <begin position="472"/>
        <end position="491"/>
    </location>
</feature>
<proteinExistence type="predicted"/>
<evidence type="ECO:0000313" key="2">
    <source>
        <dbReference type="EMBL" id="WNM27645.1"/>
    </source>
</evidence>
<accession>A0AA96JAR8</accession>
<organism evidence="2">
    <name type="scientific">Demequina capsici</name>
    <dbReference type="NCBI Taxonomy" id="3075620"/>
    <lineage>
        <taxon>Bacteria</taxon>
        <taxon>Bacillati</taxon>
        <taxon>Actinomycetota</taxon>
        <taxon>Actinomycetes</taxon>
        <taxon>Micrococcales</taxon>
        <taxon>Demequinaceae</taxon>
        <taxon>Demequina</taxon>
    </lineage>
</organism>
<dbReference type="AlphaFoldDB" id="A0AA96JAR8"/>
<feature type="transmembrane region" description="Helical" evidence="1">
    <location>
        <begin position="222"/>
        <end position="243"/>
    </location>
</feature>
<name>A0AA96JAR8_9MICO</name>
<feature type="transmembrane region" description="Helical" evidence="1">
    <location>
        <begin position="436"/>
        <end position="460"/>
    </location>
</feature>
<feature type="transmembrane region" description="Helical" evidence="1">
    <location>
        <begin position="62"/>
        <end position="81"/>
    </location>
</feature>
<dbReference type="Pfam" id="PF20176">
    <property type="entry name" value="DUF6541"/>
    <property type="match status" value="1"/>
</dbReference>
<reference evidence="2" key="1">
    <citation type="submission" date="2023-09" db="EMBL/GenBank/DDBJ databases">
        <title>Demequina sp. a novel bacteria isolated from Capsicum annuum.</title>
        <authorList>
            <person name="Humaira Z."/>
            <person name="Lee J."/>
            <person name="Cho D."/>
        </authorList>
    </citation>
    <scope>NUCLEOTIDE SEQUENCE</scope>
    <source>
        <strain evidence="2">PMTSA13</strain>
    </source>
</reference>
<feature type="transmembrane region" description="Helical" evidence="1">
    <location>
        <begin position="370"/>
        <end position="389"/>
    </location>
</feature>
<gene>
    <name evidence="2" type="ORF">RN607_01165</name>
</gene>
<feature type="transmembrane region" description="Helical" evidence="1">
    <location>
        <begin position="297"/>
        <end position="315"/>
    </location>
</feature>
<dbReference type="EMBL" id="CP134880">
    <property type="protein sequence ID" value="WNM27645.1"/>
    <property type="molecule type" value="Genomic_DNA"/>
</dbReference>
<feature type="transmembrane region" description="Helical" evidence="1">
    <location>
        <begin position="39"/>
        <end position="56"/>
    </location>
</feature>
<evidence type="ECO:0000256" key="1">
    <source>
        <dbReference type="SAM" id="Phobius"/>
    </source>
</evidence>
<dbReference type="Proteomes" id="UP001303408">
    <property type="component" value="Chromosome"/>
</dbReference>
<feature type="transmembrane region" description="Helical" evidence="1">
    <location>
        <begin position="12"/>
        <end position="32"/>
    </location>
</feature>
<dbReference type="InterPro" id="IPR046671">
    <property type="entry name" value="DUF6541"/>
</dbReference>